<sequence length="471" mass="49290">MSTPEITANRSLKKGHLSFSDVVAQAVGTIAPSGSPALVIPAVFATAGNGTWLAYLFATFALLILSLNINVFSSRSASPGSLYTFAGQGLGPFWGAVSGWSLLIAYLFTGAAVVAGSVYYFLVLLHQIAGDFSDLAASVVISLLLLVAAWYIAWKSIRLSTRVSLTVEGITIVAILAVVAGYFLHSGNWVDQSQIQLSGVTLDNARLGLVLAFFSFVGFESATVLGHEAKEPLRVIPRSVITTVLGIGIFFVLSSYALVAAFQGQVPDLGKTDAPVSALAASVGLGFLAPVVSLGVAASFFASALASINAAARVIYAFSHHGILHVRAGDSHHTNATPHVAVSAAAAIVLTLSLTLTLQGIGLLDAFGYLGSVATFGFLVSYVLVSVGAPVFLKRRGELKPRHIVFSVSSVLLLAIPLFGVLYPVPPYPLNLLPYVFVGLLAAGLLYFLYIQHKSPDTLNLIEADLDKAAA</sequence>
<feature type="transmembrane region" description="Helical" evidence="5">
    <location>
        <begin position="52"/>
        <end position="72"/>
    </location>
</feature>
<proteinExistence type="predicted"/>
<dbReference type="PIRSF" id="PIRSF006060">
    <property type="entry name" value="AA_transporter"/>
    <property type="match status" value="1"/>
</dbReference>
<evidence type="ECO:0000313" key="8">
    <source>
        <dbReference type="Proteomes" id="UP000824366"/>
    </source>
</evidence>
<dbReference type="EMBL" id="AP024238">
    <property type="protein sequence ID" value="BCO28414.1"/>
    <property type="molecule type" value="Genomic_DNA"/>
</dbReference>
<dbReference type="PANTHER" id="PTHR42770:SF7">
    <property type="entry name" value="MEMBRANE PROTEIN"/>
    <property type="match status" value="1"/>
</dbReference>
<feature type="transmembrane region" description="Helical" evidence="5">
    <location>
        <begin position="340"/>
        <end position="361"/>
    </location>
</feature>
<feature type="transmembrane region" description="Helical" evidence="5">
    <location>
        <begin position="135"/>
        <end position="153"/>
    </location>
</feature>
<dbReference type="RefSeq" id="WP_223904372.1">
    <property type="nucleotide sequence ID" value="NZ_AP024238.1"/>
</dbReference>
<dbReference type="Pfam" id="PF00324">
    <property type="entry name" value="AA_permease"/>
    <property type="match status" value="1"/>
</dbReference>
<comment type="subcellular location">
    <subcellularLocation>
        <location evidence="1">Membrane</location>
        <topology evidence="1">Multi-pass membrane protein</topology>
    </subcellularLocation>
</comment>
<dbReference type="Gene3D" id="1.20.1740.10">
    <property type="entry name" value="Amino acid/polyamine transporter I"/>
    <property type="match status" value="1"/>
</dbReference>
<gene>
    <name evidence="7" type="ORF">MIZ03_3314</name>
</gene>
<feature type="transmembrane region" description="Helical" evidence="5">
    <location>
        <begin position="404"/>
        <end position="426"/>
    </location>
</feature>
<protein>
    <recommendedName>
        <fullName evidence="6">Amino acid permease/ SLC12A domain-containing protein</fullName>
    </recommendedName>
</protein>
<reference evidence="7 8" key="1">
    <citation type="journal article" date="2021" name="Microbiol. Spectr.">
        <title>A Single Bacterium Capable of Oxidation and Reduction of Iron at Circumneutral pH.</title>
        <authorList>
            <person name="Kato S."/>
            <person name="Ohkuma M."/>
        </authorList>
    </citation>
    <scope>NUCLEOTIDE SEQUENCE [LARGE SCALE GENOMIC DNA]</scope>
    <source>
        <strain evidence="7 8">MIZ03</strain>
    </source>
</reference>
<dbReference type="Proteomes" id="UP000824366">
    <property type="component" value="Chromosome"/>
</dbReference>
<evidence type="ECO:0000256" key="3">
    <source>
        <dbReference type="ARBA" id="ARBA00022989"/>
    </source>
</evidence>
<name>A0ABN6DBV5_9BURK</name>
<feature type="transmembrane region" description="Helical" evidence="5">
    <location>
        <begin position="205"/>
        <end position="227"/>
    </location>
</feature>
<dbReference type="PANTHER" id="PTHR42770">
    <property type="entry name" value="AMINO ACID TRANSPORTER-RELATED"/>
    <property type="match status" value="1"/>
</dbReference>
<feature type="transmembrane region" description="Helical" evidence="5">
    <location>
        <begin position="165"/>
        <end position="185"/>
    </location>
</feature>
<feature type="transmembrane region" description="Helical" evidence="5">
    <location>
        <begin position="93"/>
        <end position="123"/>
    </location>
</feature>
<feature type="transmembrane region" description="Helical" evidence="5">
    <location>
        <begin position="432"/>
        <end position="451"/>
    </location>
</feature>
<dbReference type="InterPro" id="IPR050367">
    <property type="entry name" value="APC_superfamily"/>
</dbReference>
<keyword evidence="2 5" id="KW-0812">Transmembrane</keyword>
<evidence type="ECO:0000256" key="1">
    <source>
        <dbReference type="ARBA" id="ARBA00004141"/>
    </source>
</evidence>
<keyword evidence="8" id="KW-1185">Reference proteome</keyword>
<keyword evidence="3 5" id="KW-1133">Transmembrane helix</keyword>
<feature type="transmembrane region" description="Helical" evidence="5">
    <location>
        <begin position="367"/>
        <end position="392"/>
    </location>
</feature>
<organism evidence="7 8">
    <name type="scientific">Rhodoferax lithotrophicus</name>
    <dbReference type="NCBI Taxonomy" id="2798804"/>
    <lineage>
        <taxon>Bacteria</taxon>
        <taxon>Pseudomonadati</taxon>
        <taxon>Pseudomonadota</taxon>
        <taxon>Betaproteobacteria</taxon>
        <taxon>Burkholderiales</taxon>
        <taxon>Comamonadaceae</taxon>
        <taxon>Rhodoferax</taxon>
    </lineage>
</organism>
<accession>A0ABN6DBV5</accession>
<evidence type="ECO:0000256" key="4">
    <source>
        <dbReference type="ARBA" id="ARBA00023136"/>
    </source>
</evidence>
<feature type="transmembrane region" description="Helical" evidence="5">
    <location>
        <begin position="279"/>
        <end position="306"/>
    </location>
</feature>
<dbReference type="InterPro" id="IPR004841">
    <property type="entry name" value="AA-permease/SLC12A_dom"/>
</dbReference>
<feature type="transmembrane region" description="Helical" evidence="5">
    <location>
        <begin position="239"/>
        <end position="259"/>
    </location>
</feature>
<keyword evidence="4 5" id="KW-0472">Membrane</keyword>
<evidence type="ECO:0000313" key="7">
    <source>
        <dbReference type="EMBL" id="BCO28414.1"/>
    </source>
</evidence>
<feature type="domain" description="Amino acid permease/ SLC12A" evidence="6">
    <location>
        <begin position="22"/>
        <end position="408"/>
    </location>
</feature>
<evidence type="ECO:0000256" key="5">
    <source>
        <dbReference type="SAM" id="Phobius"/>
    </source>
</evidence>
<evidence type="ECO:0000256" key="2">
    <source>
        <dbReference type="ARBA" id="ARBA00022692"/>
    </source>
</evidence>
<evidence type="ECO:0000259" key="6">
    <source>
        <dbReference type="Pfam" id="PF00324"/>
    </source>
</evidence>